<evidence type="ECO:0008006" key="3">
    <source>
        <dbReference type="Google" id="ProtNLM"/>
    </source>
</evidence>
<dbReference type="GO" id="GO:0003676">
    <property type="term" value="F:nucleic acid binding"/>
    <property type="evidence" value="ECO:0007669"/>
    <property type="project" value="InterPro"/>
</dbReference>
<dbReference type="AlphaFoldDB" id="A0A9Q3D9D3"/>
<sequence>MIWGAFCSLFQSQIIIPPPGQQQAQDFINNVYEPGLLPFLNYLNKNVAINPEELILMKDGAPIHTAQMKYSIIHFSQPKTMEELVAAIHAVWATIPIEFLDRLVTSMSERIPSVIAKNGGPTRW</sequence>
<dbReference type="OrthoDB" id="2753252at2759"/>
<dbReference type="InterPro" id="IPR036397">
    <property type="entry name" value="RNaseH_sf"/>
</dbReference>
<dbReference type="EMBL" id="AVOT02015313">
    <property type="protein sequence ID" value="MBW0499531.1"/>
    <property type="molecule type" value="Genomic_DNA"/>
</dbReference>
<accession>A0A9Q3D9D3</accession>
<protein>
    <recommendedName>
        <fullName evidence="3">Tc1-like transposase DDE domain-containing protein</fullName>
    </recommendedName>
</protein>
<dbReference type="Gene3D" id="3.30.420.10">
    <property type="entry name" value="Ribonuclease H-like superfamily/Ribonuclease H"/>
    <property type="match status" value="1"/>
</dbReference>
<keyword evidence="2" id="KW-1185">Reference proteome</keyword>
<organism evidence="1 2">
    <name type="scientific">Austropuccinia psidii MF-1</name>
    <dbReference type="NCBI Taxonomy" id="1389203"/>
    <lineage>
        <taxon>Eukaryota</taxon>
        <taxon>Fungi</taxon>
        <taxon>Dikarya</taxon>
        <taxon>Basidiomycota</taxon>
        <taxon>Pucciniomycotina</taxon>
        <taxon>Pucciniomycetes</taxon>
        <taxon>Pucciniales</taxon>
        <taxon>Sphaerophragmiaceae</taxon>
        <taxon>Austropuccinia</taxon>
    </lineage>
</organism>
<evidence type="ECO:0000313" key="1">
    <source>
        <dbReference type="EMBL" id="MBW0499531.1"/>
    </source>
</evidence>
<evidence type="ECO:0000313" key="2">
    <source>
        <dbReference type="Proteomes" id="UP000765509"/>
    </source>
</evidence>
<name>A0A9Q3D9D3_9BASI</name>
<comment type="caution">
    <text evidence="1">The sequence shown here is derived from an EMBL/GenBank/DDBJ whole genome shotgun (WGS) entry which is preliminary data.</text>
</comment>
<proteinExistence type="predicted"/>
<dbReference type="Proteomes" id="UP000765509">
    <property type="component" value="Unassembled WGS sequence"/>
</dbReference>
<reference evidence="1" key="1">
    <citation type="submission" date="2021-03" db="EMBL/GenBank/DDBJ databases">
        <title>Draft genome sequence of rust myrtle Austropuccinia psidii MF-1, a brazilian biotype.</title>
        <authorList>
            <person name="Quecine M.C."/>
            <person name="Pachon D.M.R."/>
            <person name="Bonatelli M.L."/>
            <person name="Correr F.H."/>
            <person name="Franceschini L.M."/>
            <person name="Leite T.F."/>
            <person name="Margarido G.R.A."/>
            <person name="Almeida C.A."/>
            <person name="Ferrarezi J.A."/>
            <person name="Labate C.A."/>
        </authorList>
    </citation>
    <scope>NUCLEOTIDE SEQUENCE</scope>
    <source>
        <strain evidence="1">MF-1</strain>
    </source>
</reference>
<gene>
    <name evidence="1" type="ORF">O181_039246</name>
</gene>